<sequence length="198" mass="21882">MRKSSSNRIVTLLLAVSFVVTAWLGAGTAHADHLYGNFWVVGKIEQAYLATGGPQKWGNPTINESAAANGGRFQRFAKDTSFYWHPNVASGTAHQVGGAIRAKWAALQWERGPLGYPVNNEQAHPESVTQPGARSNDFQGGAIFWSAQTGAHQIWGEIFKKWVRLGATRSQYGLPITDEYKVGNRFEQRFEHGLLAWP</sequence>
<dbReference type="STRING" id="1077974.GOEFS_036_01110"/>
<evidence type="ECO:0000256" key="1">
    <source>
        <dbReference type="SAM" id="SignalP"/>
    </source>
</evidence>
<dbReference type="InterPro" id="IPR013207">
    <property type="entry name" value="LGFP"/>
</dbReference>
<accession>H0QXX1</accession>
<gene>
    <name evidence="2" type="primary">csp1</name>
    <name evidence="2" type="ORF">GOEFS_036_01110</name>
</gene>
<reference evidence="2 3" key="1">
    <citation type="submission" date="2011-12" db="EMBL/GenBank/DDBJ databases">
        <title>Whole genome shotgun sequence of Gordonia effusa NBRC 100432.</title>
        <authorList>
            <person name="Yoshida I."/>
            <person name="Takarada H."/>
            <person name="Hosoyama A."/>
            <person name="Tsuchikane K."/>
            <person name="Katsumata H."/>
            <person name="Yamazaki S."/>
            <person name="Fujita N."/>
        </authorList>
    </citation>
    <scope>NUCLEOTIDE SEQUENCE [LARGE SCALE GENOMIC DNA]</scope>
    <source>
        <strain evidence="2 3">NBRC 100432</strain>
    </source>
</reference>
<dbReference type="AlphaFoldDB" id="H0QXX1"/>
<organism evidence="2 3">
    <name type="scientific">Gordonia effusa NBRC 100432</name>
    <dbReference type="NCBI Taxonomy" id="1077974"/>
    <lineage>
        <taxon>Bacteria</taxon>
        <taxon>Bacillati</taxon>
        <taxon>Actinomycetota</taxon>
        <taxon>Actinomycetes</taxon>
        <taxon>Mycobacteriales</taxon>
        <taxon>Gordoniaceae</taxon>
        <taxon>Gordonia</taxon>
    </lineage>
</organism>
<feature type="chain" id="PRO_5003537557" evidence="1">
    <location>
        <begin position="32"/>
        <end position="198"/>
    </location>
</feature>
<proteinExistence type="predicted"/>
<dbReference type="GO" id="GO:0016740">
    <property type="term" value="F:transferase activity"/>
    <property type="evidence" value="ECO:0007669"/>
    <property type="project" value="UniProtKB-KW"/>
</dbReference>
<dbReference type="OrthoDB" id="514320at2"/>
<dbReference type="Pfam" id="PF08310">
    <property type="entry name" value="LGFP"/>
    <property type="match status" value="2"/>
</dbReference>
<evidence type="ECO:0000313" key="3">
    <source>
        <dbReference type="Proteomes" id="UP000035034"/>
    </source>
</evidence>
<keyword evidence="2" id="KW-0808">Transferase</keyword>
<comment type="caution">
    <text evidence="2">The sequence shown here is derived from an EMBL/GenBank/DDBJ whole genome shotgun (WGS) entry which is preliminary data.</text>
</comment>
<dbReference type="RefSeq" id="WP_007317010.1">
    <property type="nucleotide sequence ID" value="NZ_BAEH01000036.1"/>
</dbReference>
<evidence type="ECO:0000313" key="2">
    <source>
        <dbReference type="EMBL" id="GAB17672.1"/>
    </source>
</evidence>
<dbReference type="eggNOG" id="COG5479">
    <property type="taxonomic scope" value="Bacteria"/>
</dbReference>
<dbReference type="EMBL" id="BAEH01000036">
    <property type="protein sequence ID" value="GAB17672.1"/>
    <property type="molecule type" value="Genomic_DNA"/>
</dbReference>
<feature type="signal peptide" evidence="1">
    <location>
        <begin position="1"/>
        <end position="31"/>
    </location>
</feature>
<protein>
    <submittedName>
        <fullName evidence="2">Mycolyltransferase</fullName>
    </submittedName>
</protein>
<dbReference type="Proteomes" id="UP000035034">
    <property type="component" value="Unassembled WGS sequence"/>
</dbReference>
<name>H0QXX1_9ACTN</name>
<keyword evidence="1" id="KW-0732">Signal</keyword>
<keyword evidence="3" id="KW-1185">Reference proteome</keyword>